<gene>
    <name evidence="1" type="ORF">METZ01_LOCUS13665</name>
</gene>
<reference evidence="1" key="1">
    <citation type="submission" date="2018-05" db="EMBL/GenBank/DDBJ databases">
        <authorList>
            <person name="Lanie J.A."/>
            <person name="Ng W.-L."/>
            <person name="Kazmierczak K.M."/>
            <person name="Andrzejewski T.M."/>
            <person name="Davidsen T.M."/>
            <person name="Wayne K.J."/>
            <person name="Tettelin H."/>
            <person name="Glass J.I."/>
            <person name="Rusch D."/>
            <person name="Podicherti R."/>
            <person name="Tsui H.-C.T."/>
            <person name="Winkler M.E."/>
        </authorList>
    </citation>
    <scope>NUCLEOTIDE SEQUENCE</scope>
</reference>
<sequence length="565" mass="62127">PLLKSYGRSIGAHVEAAVDAFSMERPQDSVPALTAGLRETRELLAELETGDEASFLLLIKERQFERTLSNALGLELFAVAVPTQTEPGAPTELPVVVPGQRVAIDVSLTKPSTARISEVDLHIDIPPDWRTASNTDTTQASDGTIARRILITVGSNTGLSRRSFTRTALTQFHYTRTDPTLAPFSAPKAVAVATFRVNGVPVAIRSTVQGREAELPYGYVLRELQVLPSVSLSVNPSITIVPEAQETVSLIVEVERTGPETTAGTLVLNPPPGWGVKPARVTLAKTPVDERFEFTLHRTSPTAGEGTVTVVANLDGKIYREGHQTITYPDLETRYLFREARSTLRGVDIKLPDNLTVGYIMGIGDDIPAAIRQLGSQVRLLESPDLETGQLDKFDAIIIGTRGYAVRPELHRGPDRLLEYAERGGNLIVLYNTEEFDPNRYAPFPAELPRRPEEVTEENAAVKILEPNHPVLHWPNRIALKDFEGWVEQRGSKFLSTWAPAYTPIVSSHDLGQPQQSGGWLIARHGRGYYTYFAYALHRQLPFGVPGAYRILANLISMGRNDGKP</sequence>
<feature type="non-terminal residue" evidence="1">
    <location>
        <position position="1"/>
    </location>
</feature>
<organism evidence="1">
    <name type="scientific">marine metagenome</name>
    <dbReference type="NCBI Taxonomy" id="408172"/>
    <lineage>
        <taxon>unclassified sequences</taxon>
        <taxon>metagenomes</taxon>
        <taxon>ecological metagenomes</taxon>
    </lineage>
</organism>
<name>A0A381P1M7_9ZZZZ</name>
<evidence type="ECO:0008006" key="2">
    <source>
        <dbReference type="Google" id="ProtNLM"/>
    </source>
</evidence>
<protein>
    <recommendedName>
        <fullName evidence="2">Alpha-galactosidase NEW3 domain-containing protein</fullName>
    </recommendedName>
</protein>
<dbReference type="EMBL" id="UINC01000766">
    <property type="protein sequence ID" value="SUZ60811.1"/>
    <property type="molecule type" value="Genomic_DNA"/>
</dbReference>
<proteinExistence type="predicted"/>
<dbReference type="InterPro" id="IPR029062">
    <property type="entry name" value="Class_I_gatase-like"/>
</dbReference>
<evidence type="ECO:0000313" key="1">
    <source>
        <dbReference type="EMBL" id="SUZ60811.1"/>
    </source>
</evidence>
<dbReference type="AlphaFoldDB" id="A0A381P1M7"/>
<dbReference type="SUPFAM" id="SSF52317">
    <property type="entry name" value="Class I glutamine amidotransferase-like"/>
    <property type="match status" value="1"/>
</dbReference>
<accession>A0A381P1M7</accession>